<dbReference type="EMBL" id="FLUL01000002">
    <property type="protein sequence ID" value="SBW10604.1"/>
    <property type="molecule type" value="Genomic_DNA"/>
</dbReference>
<reference evidence="1" key="1">
    <citation type="submission" date="2016-04" db="EMBL/GenBank/DDBJ databases">
        <authorList>
            <person name="Evans L.H."/>
            <person name="Alamgir A."/>
            <person name="Owens N."/>
            <person name="Weber N.D."/>
            <person name="Virtaneva K."/>
            <person name="Barbian K."/>
            <person name="Babar A."/>
            <person name="Rosenke K."/>
        </authorList>
    </citation>
    <scope>NUCLEOTIDE SEQUENCE</scope>
    <source>
        <strain evidence="1">86-2</strain>
    </source>
</reference>
<dbReference type="Pfam" id="PF22535">
    <property type="entry name" value="DUF7003"/>
    <property type="match status" value="1"/>
</dbReference>
<protein>
    <recommendedName>
        <fullName evidence="2">Lipoprotein</fullName>
    </recommendedName>
</protein>
<dbReference type="AlphaFoldDB" id="A0A212KFU6"/>
<organism evidence="1">
    <name type="scientific">uncultured Dysgonomonas sp</name>
    <dbReference type="NCBI Taxonomy" id="206096"/>
    <lineage>
        <taxon>Bacteria</taxon>
        <taxon>Pseudomonadati</taxon>
        <taxon>Bacteroidota</taxon>
        <taxon>Bacteroidia</taxon>
        <taxon>Bacteroidales</taxon>
        <taxon>Dysgonomonadaceae</taxon>
        <taxon>Dysgonomonas</taxon>
        <taxon>environmental samples</taxon>
    </lineage>
</organism>
<sequence>MTYFKLLIVYALSLFLLYACMTTSKSYTEKEILEELDSTFYGVTGRYITNKSDYSYIFFLDLEHGYSNTVGSRIHLYADANRWAVVFEKSAYQNRGGYANVELDYVGNCIEYIKESSYKDNRISNMESVILIPSDEFARISKVRGKNELFELVSLKSDSVKVRGEMVKIEHDPSLYKALGIQPNELSSSDESIGFPQLIRYLNEVNPDLLRAREIEIRRYIPKNIPKIMVIDEFHFSSFYNKSIPPSKQELNQLIAKILVSRDSALWKPTQKPNNHWSNWESGYL</sequence>
<dbReference type="PROSITE" id="PS51257">
    <property type="entry name" value="PROKAR_LIPOPROTEIN"/>
    <property type="match status" value="1"/>
</dbReference>
<evidence type="ECO:0008006" key="2">
    <source>
        <dbReference type="Google" id="ProtNLM"/>
    </source>
</evidence>
<dbReference type="InterPro" id="IPR054272">
    <property type="entry name" value="DUF7003"/>
</dbReference>
<gene>
    <name evidence="1" type="ORF">KL86DYS2_20143</name>
</gene>
<proteinExistence type="predicted"/>
<evidence type="ECO:0000313" key="1">
    <source>
        <dbReference type="EMBL" id="SBW10604.1"/>
    </source>
</evidence>
<accession>A0A212KFU6</accession>
<name>A0A212KFU6_9BACT</name>